<dbReference type="PANTHER" id="PTHR11963">
    <property type="entry name" value="LEUCINE AMINOPEPTIDASE-RELATED"/>
    <property type="match status" value="1"/>
</dbReference>
<dbReference type="AlphaFoldDB" id="A0A6A3PQZ9"/>
<sequence length="161" mass="17261">QTTLVQHTVDAIQLAARPVVASPNELHPDAFIAEARAVAQRTTSKITAIQRVQLRDQGFGGIYGVGKAATHKPALVCLSHVPEGAAEDAKGVTMNSVGPDSTRVDDVLVMYSGKTVEVNNTDAEGRLVLADGVAYAVKHLNPKVYRRPGHLDGQPHRHHLH</sequence>
<evidence type="ECO:0000259" key="5">
    <source>
        <dbReference type="PROSITE" id="PS00631"/>
    </source>
</evidence>
<gene>
    <name evidence="6" type="ORF">PF007_g31957</name>
</gene>
<dbReference type="Proteomes" id="UP000441208">
    <property type="component" value="Unassembled WGS sequence"/>
</dbReference>
<comment type="similarity">
    <text evidence="1">Belongs to the peptidase M17 family.</text>
</comment>
<dbReference type="GO" id="GO:0005737">
    <property type="term" value="C:cytoplasm"/>
    <property type="evidence" value="ECO:0007669"/>
    <property type="project" value="InterPro"/>
</dbReference>
<dbReference type="EMBL" id="QXFZ01007762">
    <property type="protein sequence ID" value="KAE9056529.1"/>
    <property type="molecule type" value="Genomic_DNA"/>
</dbReference>
<keyword evidence="3" id="KW-0645">Protease</keyword>
<comment type="caution">
    <text evidence="6">The sequence shown here is derived from an EMBL/GenBank/DDBJ whole genome shotgun (WGS) entry which is preliminary data.</text>
</comment>
<dbReference type="GO" id="GO:0070006">
    <property type="term" value="F:metalloaminopeptidase activity"/>
    <property type="evidence" value="ECO:0007669"/>
    <property type="project" value="InterPro"/>
</dbReference>
<evidence type="ECO:0000256" key="4">
    <source>
        <dbReference type="ARBA" id="ARBA00022801"/>
    </source>
</evidence>
<evidence type="ECO:0000256" key="1">
    <source>
        <dbReference type="ARBA" id="ARBA00009528"/>
    </source>
</evidence>
<keyword evidence="2" id="KW-0031">Aminopeptidase</keyword>
<name>A0A6A3PQZ9_9STRA</name>
<feature type="domain" description="Cytosol aminopeptidase" evidence="5">
    <location>
        <begin position="120"/>
        <end position="127"/>
    </location>
</feature>
<accession>A0A6A3PQZ9</accession>
<dbReference type="PRINTS" id="PR00481">
    <property type="entry name" value="LAMNOPPTDASE"/>
</dbReference>
<dbReference type="Pfam" id="PF00883">
    <property type="entry name" value="Peptidase_M17"/>
    <property type="match status" value="2"/>
</dbReference>
<feature type="non-terminal residue" evidence="6">
    <location>
        <position position="1"/>
    </location>
</feature>
<evidence type="ECO:0000313" key="6">
    <source>
        <dbReference type="EMBL" id="KAE9056529.1"/>
    </source>
</evidence>
<evidence type="ECO:0000313" key="7">
    <source>
        <dbReference type="Proteomes" id="UP000441208"/>
    </source>
</evidence>
<reference evidence="6 7" key="1">
    <citation type="submission" date="2018-08" db="EMBL/GenBank/DDBJ databases">
        <title>Genomic investigation of the strawberry pathogen Phytophthora fragariae indicates pathogenicity is determined by transcriptional variation in three key races.</title>
        <authorList>
            <person name="Adams T.M."/>
            <person name="Armitage A.D."/>
            <person name="Sobczyk M.K."/>
            <person name="Bates H.J."/>
            <person name="Dunwell J.M."/>
            <person name="Nellist C.F."/>
            <person name="Harrison R.J."/>
        </authorList>
    </citation>
    <scope>NUCLEOTIDE SEQUENCE [LARGE SCALE GENOMIC DNA]</scope>
    <source>
        <strain evidence="6 7">NOV-71</strain>
    </source>
</reference>
<organism evidence="6 7">
    <name type="scientific">Phytophthora fragariae</name>
    <dbReference type="NCBI Taxonomy" id="53985"/>
    <lineage>
        <taxon>Eukaryota</taxon>
        <taxon>Sar</taxon>
        <taxon>Stramenopiles</taxon>
        <taxon>Oomycota</taxon>
        <taxon>Peronosporomycetes</taxon>
        <taxon>Peronosporales</taxon>
        <taxon>Peronosporaceae</taxon>
        <taxon>Phytophthora</taxon>
    </lineage>
</organism>
<dbReference type="Gene3D" id="3.40.630.10">
    <property type="entry name" value="Zn peptidases"/>
    <property type="match status" value="2"/>
</dbReference>
<evidence type="ECO:0000256" key="3">
    <source>
        <dbReference type="ARBA" id="ARBA00022670"/>
    </source>
</evidence>
<proteinExistence type="inferred from homology"/>
<dbReference type="SUPFAM" id="SSF53187">
    <property type="entry name" value="Zn-dependent exopeptidases"/>
    <property type="match status" value="1"/>
</dbReference>
<dbReference type="InterPro" id="IPR011356">
    <property type="entry name" value="Leucine_aapep/pepB"/>
</dbReference>
<dbReference type="GO" id="GO:0030145">
    <property type="term" value="F:manganese ion binding"/>
    <property type="evidence" value="ECO:0007669"/>
    <property type="project" value="InterPro"/>
</dbReference>
<dbReference type="PANTHER" id="PTHR11963:SF48">
    <property type="entry name" value="DIPEPTIDASE B, ISOFORM A"/>
    <property type="match status" value="1"/>
</dbReference>
<dbReference type="GO" id="GO:0006508">
    <property type="term" value="P:proteolysis"/>
    <property type="evidence" value="ECO:0007669"/>
    <property type="project" value="UniProtKB-KW"/>
</dbReference>
<dbReference type="PROSITE" id="PS00631">
    <property type="entry name" value="CYTOSOL_AP"/>
    <property type="match status" value="1"/>
</dbReference>
<protein>
    <recommendedName>
        <fullName evidence="5">Cytosol aminopeptidase domain-containing protein</fullName>
    </recommendedName>
</protein>
<dbReference type="InterPro" id="IPR000819">
    <property type="entry name" value="Peptidase_M17_C"/>
</dbReference>
<keyword evidence="4" id="KW-0378">Hydrolase</keyword>
<evidence type="ECO:0000256" key="2">
    <source>
        <dbReference type="ARBA" id="ARBA00022438"/>
    </source>
</evidence>